<dbReference type="AlphaFoldDB" id="A0AAW0F7Q1"/>
<feature type="compositionally biased region" description="Polar residues" evidence="1">
    <location>
        <begin position="245"/>
        <end position="256"/>
    </location>
</feature>
<feature type="compositionally biased region" description="Basic residues" evidence="1">
    <location>
        <begin position="339"/>
        <end position="356"/>
    </location>
</feature>
<proteinExistence type="predicted"/>
<protein>
    <recommendedName>
        <fullName evidence="2">PH-like domain-containing protein</fullName>
    </recommendedName>
</protein>
<feature type="compositionally biased region" description="Polar residues" evidence="1">
    <location>
        <begin position="165"/>
        <end position="175"/>
    </location>
</feature>
<feature type="compositionally biased region" description="Polar residues" evidence="1">
    <location>
        <begin position="84"/>
        <end position="101"/>
    </location>
</feature>
<evidence type="ECO:0000313" key="4">
    <source>
        <dbReference type="Proteomes" id="UP001430356"/>
    </source>
</evidence>
<feature type="compositionally biased region" description="Low complexity" evidence="1">
    <location>
        <begin position="310"/>
        <end position="332"/>
    </location>
</feature>
<dbReference type="Proteomes" id="UP001430356">
    <property type="component" value="Unassembled WGS sequence"/>
</dbReference>
<feature type="compositionally biased region" description="Low complexity" evidence="1">
    <location>
        <begin position="199"/>
        <end position="216"/>
    </location>
</feature>
<name>A0AAW0F7Q1_9TRYP</name>
<feature type="domain" description="PH-like" evidence="2">
    <location>
        <begin position="412"/>
        <end position="596"/>
    </location>
</feature>
<evidence type="ECO:0000313" key="3">
    <source>
        <dbReference type="EMBL" id="KAK7201371.1"/>
    </source>
</evidence>
<organism evidence="3 4">
    <name type="scientific">Novymonas esmeraldas</name>
    <dbReference type="NCBI Taxonomy" id="1808958"/>
    <lineage>
        <taxon>Eukaryota</taxon>
        <taxon>Discoba</taxon>
        <taxon>Euglenozoa</taxon>
        <taxon>Kinetoplastea</taxon>
        <taxon>Metakinetoplastina</taxon>
        <taxon>Trypanosomatida</taxon>
        <taxon>Trypanosomatidae</taxon>
        <taxon>Novymonas</taxon>
    </lineage>
</organism>
<keyword evidence="4" id="KW-1185">Reference proteome</keyword>
<gene>
    <name evidence="3" type="ORF">NESM_000199500</name>
</gene>
<evidence type="ECO:0000259" key="2">
    <source>
        <dbReference type="Pfam" id="PF25406"/>
    </source>
</evidence>
<feature type="compositionally biased region" description="Gly residues" evidence="1">
    <location>
        <begin position="102"/>
        <end position="114"/>
    </location>
</feature>
<feature type="compositionally biased region" description="Basic and acidic residues" evidence="1">
    <location>
        <begin position="279"/>
        <end position="290"/>
    </location>
</feature>
<dbReference type="EMBL" id="JAECZO010000014">
    <property type="protein sequence ID" value="KAK7201371.1"/>
    <property type="molecule type" value="Genomic_DNA"/>
</dbReference>
<feature type="region of interest" description="Disordered" evidence="1">
    <location>
        <begin position="51"/>
        <end position="373"/>
    </location>
</feature>
<evidence type="ECO:0000256" key="1">
    <source>
        <dbReference type="SAM" id="MobiDB-lite"/>
    </source>
</evidence>
<feature type="region of interest" description="Disordered" evidence="1">
    <location>
        <begin position="618"/>
        <end position="638"/>
    </location>
</feature>
<reference evidence="3 4" key="1">
    <citation type="journal article" date="2021" name="MBio">
        <title>A New Model Trypanosomatid, Novymonas esmeraldas: Genomic Perception of Its 'Candidatus Pandoraea novymonadis' Endosymbiont.</title>
        <authorList>
            <person name="Zakharova A."/>
            <person name="Saura A."/>
            <person name="Butenko A."/>
            <person name="Podesvova L."/>
            <person name="Warmusova S."/>
            <person name="Kostygov A.Y."/>
            <person name="Nenarokova A."/>
            <person name="Lukes J."/>
            <person name="Opperdoes F.R."/>
            <person name="Yurchenko V."/>
        </authorList>
    </citation>
    <scope>NUCLEOTIDE SEQUENCE [LARGE SCALE GENOMIC DNA]</scope>
    <source>
        <strain evidence="3 4">E262AT.01</strain>
    </source>
</reference>
<feature type="region of interest" description="Disordered" evidence="1">
    <location>
        <begin position="1"/>
        <end position="25"/>
    </location>
</feature>
<dbReference type="Pfam" id="PF25406">
    <property type="entry name" value="PH_31"/>
    <property type="match status" value="1"/>
</dbReference>
<dbReference type="InterPro" id="IPR057608">
    <property type="entry name" value="PH_2_kinetoplastids"/>
</dbReference>
<sequence>MAETFVPRLQLNGSRHSAPGADVTGTWLDRTAAPHTAPAWRDVMSGRVDHEAAANEAHTRHRSSYLSAGSDTGGSGSNNNSASMLNHTSNGDWMRHSYTSTGDGGGGDAAGGGAAAPPSPTPRLTRSDARDGGDGGWRRFTDLHSGTDSGSRGPAAPSATRPLFTVSSSSASPPHNRNVIAGDTGRVAWGSSSSTAGGPAEPAARRFSSARSRAPGASGGAAHDGATRWGHHTSGPPPSSSHRSAFTTTYVSTSTGAMPFSRQGRHGGGGGIAAGLVDSRSRARSDRWTDAEEEEEPWGAATDNEDMGRRGSTTTTPTTESWSSSSSSSSASSEERYSSRRPRHRSRRRRSHHRRRDERESDDAYNSDSDEAADGWGGADSLSFANAMISAIDAQPVVPLELLRASQEQPFIWNRHPSHGIILCLLQHRGIYLPRYRELVDYHMAELLLHYLDLCREGAFFVYYAAGKWPKERFLRLRMLPVNRLEAETELVPHLVITLHESGVQILDAVPLDNLVGVTVTPQAACFRPFLESPNTIIGCREGRGHRARLPVDGAFSLWFYDVARHTSRSVDILTCDAKVFDIWTKTFRGLVSVNSSSVVQVALTPSGESAELVGRAQAAQQQGEVDHGERRGKCRGA</sequence>
<feature type="compositionally biased region" description="Basic and acidic residues" evidence="1">
    <location>
        <begin position="125"/>
        <end position="142"/>
    </location>
</feature>
<feature type="compositionally biased region" description="Acidic residues" evidence="1">
    <location>
        <begin position="360"/>
        <end position="373"/>
    </location>
</feature>
<comment type="caution">
    <text evidence="3">The sequence shown here is derived from an EMBL/GenBank/DDBJ whole genome shotgun (WGS) entry which is preliminary data.</text>
</comment>
<accession>A0AAW0F7Q1</accession>